<sequence length="165" mass="17220">MASIASSTGSTSTSSRALSGPSTAATTATTTSSVAEKFMASRSLVPAADIKGKGVLEAPTPVKDEGEASGVPATPAEATLMLARAREKAEKEEWVGAYDAAQPDGMGLSALDPDYLSLINQWRARQKAENEREAREGFVAGAGCTSAQKKRKRDVFKRIISDVGV</sequence>
<comment type="caution">
    <text evidence="2">The sequence shown here is derived from an EMBL/GenBank/DDBJ whole genome shotgun (WGS) entry which is preliminary data.</text>
</comment>
<proteinExistence type="predicted"/>
<protein>
    <submittedName>
        <fullName evidence="2">Uncharacterized protein</fullName>
    </submittedName>
</protein>
<dbReference type="Proteomes" id="UP000566819">
    <property type="component" value="Unassembled WGS sequence"/>
</dbReference>
<accession>A0A8H4RY37</accession>
<reference evidence="2 3" key="1">
    <citation type="submission" date="2020-03" db="EMBL/GenBank/DDBJ databases">
        <title>Draft Genome Sequence of Cudoniella acicularis.</title>
        <authorList>
            <person name="Buettner E."/>
            <person name="Kellner H."/>
        </authorList>
    </citation>
    <scope>NUCLEOTIDE SEQUENCE [LARGE SCALE GENOMIC DNA]</scope>
    <source>
        <strain evidence="2 3">DSM 108380</strain>
    </source>
</reference>
<keyword evidence="3" id="KW-1185">Reference proteome</keyword>
<feature type="region of interest" description="Disordered" evidence="1">
    <location>
        <begin position="49"/>
        <end position="76"/>
    </location>
</feature>
<gene>
    <name evidence="2" type="ORF">G7Y89_g445</name>
</gene>
<name>A0A8H4RY37_9HELO</name>
<dbReference type="EMBL" id="JAAMPI010000016">
    <property type="protein sequence ID" value="KAF4637623.1"/>
    <property type="molecule type" value="Genomic_DNA"/>
</dbReference>
<evidence type="ECO:0000313" key="2">
    <source>
        <dbReference type="EMBL" id="KAF4637623.1"/>
    </source>
</evidence>
<dbReference type="AlphaFoldDB" id="A0A8H4RY37"/>
<evidence type="ECO:0000313" key="3">
    <source>
        <dbReference type="Proteomes" id="UP000566819"/>
    </source>
</evidence>
<organism evidence="2 3">
    <name type="scientific">Cudoniella acicularis</name>
    <dbReference type="NCBI Taxonomy" id="354080"/>
    <lineage>
        <taxon>Eukaryota</taxon>
        <taxon>Fungi</taxon>
        <taxon>Dikarya</taxon>
        <taxon>Ascomycota</taxon>
        <taxon>Pezizomycotina</taxon>
        <taxon>Leotiomycetes</taxon>
        <taxon>Helotiales</taxon>
        <taxon>Tricladiaceae</taxon>
        <taxon>Cudoniella</taxon>
    </lineage>
</organism>
<feature type="region of interest" description="Disordered" evidence="1">
    <location>
        <begin position="1"/>
        <end position="33"/>
    </location>
</feature>
<evidence type="ECO:0000256" key="1">
    <source>
        <dbReference type="SAM" id="MobiDB-lite"/>
    </source>
</evidence>